<evidence type="ECO:0000313" key="2">
    <source>
        <dbReference type="EMBL" id="ACN16284.1"/>
    </source>
</evidence>
<gene>
    <name evidence="2" type="ordered locus">HRM2_32040</name>
</gene>
<dbReference type="Proteomes" id="UP000000442">
    <property type="component" value="Chromosome"/>
</dbReference>
<keyword evidence="3" id="KW-1185">Reference proteome</keyword>
<dbReference type="HOGENOM" id="CLU_2272809_0_0_7"/>
<reference evidence="2 3" key="1">
    <citation type="journal article" date="2009" name="Environ. Microbiol.">
        <title>Genome sequence of Desulfobacterium autotrophicum HRM2, a marine sulfate reducer oxidizing organic carbon completely to carbon dioxide.</title>
        <authorList>
            <person name="Strittmatter A.W."/>
            <person name="Liesegang H."/>
            <person name="Rabus R."/>
            <person name="Decker I."/>
            <person name="Amann J."/>
            <person name="Andres S."/>
            <person name="Henne A."/>
            <person name="Fricke W.F."/>
            <person name="Martinez-Arias R."/>
            <person name="Bartels D."/>
            <person name="Goesmann A."/>
            <person name="Krause L."/>
            <person name="Puehler A."/>
            <person name="Klenk H.P."/>
            <person name="Richter M."/>
            <person name="Schuler M."/>
            <person name="Gloeckner F.O."/>
            <person name="Meyerdierks A."/>
            <person name="Gottschalk G."/>
            <person name="Amann R."/>
        </authorList>
    </citation>
    <scope>NUCLEOTIDE SEQUENCE [LARGE SCALE GENOMIC DNA]</scope>
    <source>
        <strain evidence="3">ATCC 43914 / DSM 3382 / HRM2</strain>
    </source>
</reference>
<protein>
    <submittedName>
        <fullName evidence="2">Uncharacterized protein</fullName>
    </submittedName>
</protein>
<evidence type="ECO:0000313" key="3">
    <source>
        <dbReference type="Proteomes" id="UP000000442"/>
    </source>
</evidence>
<dbReference type="RefSeq" id="WP_015905046.1">
    <property type="nucleotide sequence ID" value="NC_012108.1"/>
</dbReference>
<sequence>MPAITTGMRVPQPYQGVTATAAVTTLTPRVATKEEQTAIDGPASLNASSRSLEQEYDTKKDRLEQERNSEEQKVEAEYNQERQRLEQEYKQKRRDMGINVYV</sequence>
<feature type="region of interest" description="Disordered" evidence="1">
    <location>
        <begin position="32"/>
        <end position="80"/>
    </location>
</feature>
<dbReference type="EMBL" id="CP001087">
    <property type="protein sequence ID" value="ACN16284.1"/>
    <property type="molecule type" value="Genomic_DNA"/>
</dbReference>
<evidence type="ECO:0000256" key="1">
    <source>
        <dbReference type="SAM" id="MobiDB-lite"/>
    </source>
</evidence>
<organism evidence="2 3">
    <name type="scientific">Desulforapulum autotrophicum (strain ATCC 43914 / DSM 3382 / VKM B-1955 / HRM2)</name>
    <name type="common">Desulfobacterium autotrophicum</name>
    <dbReference type="NCBI Taxonomy" id="177437"/>
    <lineage>
        <taxon>Bacteria</taxon>
        <taxon>Pseudomonadati</taxon>
        <taxon>Thermodesulfobacteriota</taxon>
        <taxon>Desulfobacteria</taxon>
        <taxon>Desulfobacterales</taxon>
        <taxon>Desulfobacteraceae</taxon>
        <taxon>Desulforapulum</taxon>
    </lineage>
</organism>
<accession>C0QLI0</accession>
<dbReference type="STRING" id="177437.HRM2_32040"/>
<name>C0QLI0_DESAH</name>
<dbReference type="KEGG" id="dat:HRM2_32040"/>
<feature type="compositionally biased region" description="Basic and acidic residues" evidence="1">
    <location>
        <begin position="52"/>
        <end position="80"/>
    </location>
</feature>
<proteinExistence type="predicted"/>
<dbReference type="AlphaFoldDB" id="C0QLI0"/>